<organism evidence="11 12">
    <name type="scientific">Mycoemilia scoparia</name>
    <dbReference type="NCBI Taxonomy" id="417184"/>
    <lineage>
        <taxon>Eukaryota</taxon>
        <taxon>Fungi</taxon>
        <taxon>Fungi incertae sedis</taxon>
        <taxon>Zoopagomycota</taxon>
        <taxon>Kickxellomycotina</taxon>
        <taxon>Kickxellomycetes</taxon>
        <taxon>Kickxellales</taxon>
        <taxon>Kickxellaceae</taxon>
        <taxon>Mycoemilia</taxon>
    </lineage>
</organism>
<dbReference type="InterPro" id="IPR000092">
    <property type="entry name" value="Polyprenyl_synt"/>
</dbReference>
<dbReference type="InterPro" id="IPR008949">
    <property type="entry name" value="Isoprenoid_synthase_dom_sf"/>
</dbReference>
<dbReference type="GO" id="GO:0046872">
    <property type="term" value="F:metal ion binding"/>
    <property type="evidence" value="ECO:0007669"/>
    <property type="project" value="UniProtKB-KW"/>
</dbReference>
<dbReference type="Gene3D" id="1.10.600.10">
    <property type="entry name" value="Farnesyl Diphosphate Synthase"/>
    <property type="match status" value="1"/>
</dbReference>
<gene>
    <name evidence="11" type="primary">ERG20</name>
    <name evidence="11" type="ORF">H4219_004662</name>
</gene>
<evidence type="ECO:0000256" key="8">
    <source>
        <dbReference type="ARBA" id="ARBA00022842"/>
    </source>
</evidence>
<comment type="similarity">
    <text evidence="4 10">Belongs to the FPP/GGPP synthase family.</text>
</comment>
<dbReference type="PROSITE" id="PS00723">
    <property type="entry name" value="POLYPRENYL_SYNTHASE_1"/>
    <property type="match status" value="1"/>
</dbReference>
<keyword evidence="12" id="KW-1185">Reference proteome</keyword>
<evidence type="ECO:0000256" key="7">
    <source>
        <dbReference type="ARBA" id="ARBA00022723"/>
    </source>
</evidence>
<evidence type="ECO:0000313" key="12">
    <source>
        <dbReference type="Proteomes" id="UP001150538"/>
    </source>
</evidence>
<comment type="cofactor">
    <cofactor evidence="1">
        <name>Mg(2+)</name>
        <dbReference type="ChEBI" id="CHEBI:18420"/>
    </cofactor>
</comment>
<dbReference type="PANTHER" id="PTHR11525">
    <property type="entry name" value="FARNESYL-PYROPHOSPHATE SYNTHETASE"/>
    <property type="match status" value="1"/>
</dbReference>
<dbReference type="InterPro" id="IPR039702">
    <property type="entry name" value="FPS1-like"/>
</dbReference>
<evidence type="ECO:0000256" key="10">
    <source>
        <dbReference type="RuleBase" id="RU004466"/>
    </source>
</evidence>
<sequence length="350" mass="40569">MGATSKQEFIDFFPTLVEDVLGELPSYDCSPESIERLRKVIDYNVAGGKMNRGLSVVDTTRILVGEENFTPEIKRKAFILGWSVEWLQAFFLVADDIMDASITRRGQPAWYRNEGVGLIAINDSFLLEAFIYRLFKKHFKQEPFYVDLLELLQDCTYRTELGQMIDLITAPEDDINLDRFSIEKHAYIVKYKTAYYSFYLPVAMSFLLCGYKAEDPIFKQAEEFLIPLGEYFQIQDDYLDCYGDPEHIGKIGTDIEDNKCSWMVVQALDAIARSGSKEQRQILEDNYGRKDQEKAAKVKALYRDLNIESVYLEYEERVGKNLLDQISEVKDPKLGQVFKAFFDKIYKRSK</sequence>
<dbReference type="PROSITE" id="PS00444">
    <property type="entry name" value="POLYPRENYL_SYNTHASE_2"/>
    <property type="match status" value="1"/>
</dbReference>
<evidence type="ECO:0000256" key="9">
    <source>
        <dbReference type="ARBA" id="ARBA00023098"/>
    </source>
</evidence>
<comment type="pathway">
    <text evidence="3">Isoprenoid biosynthesis; farnesyl diphosphate biosynthesis; farnesyl diphosphate from geranyl diphosphate and isopentenyl diphosphate: step 1/1.</text>
</comment>
<keyword evidence="8" id="KW-0460">Magnesium</keyword>
<evidence type="ECO:0000256" key="2">
    <source>
        <dbReference type="ARBA" id="ARBA00004932"/>
    </source>
</evidence>
<keyword evidence="5" id="KW-0444">Lipid biosynthesis</keyword>
<dbReference type="GO" id="GO:0045337">
    <property type="term" value="P:farnesyl diphosphate biosynthetic process"/>
    <property type="evidence" value="ECO:0007669"/>
    <property type="project" value="TreeGrafter"/>
</dbReference>
<protein>
    <submittedName>
        <fullName evidence="11">Farnesyl pyrophosphate synthetase</fullName>
        <ecNumber evidence="11">2.5.1.1</ecNumber>
    </submittedName>
</protein>
<name>A0A9W7ZXJ1_9FUNG</name>
<dbReference type="SFLD" id="SFLDG01017">
    <property type="entry name" value="Polyprenyl_Transferase_Like"/>
    <property type="match status" value="1"/>
</dbReference>
<dbReference type="GO" id="GO:0005737">
    <property type="term" value="C:cytoplasm"/>
    <property type="evidence" value="ECO:0007669"/>
    <property type="project" value="TreeGrafter"/>
</dbReference>
<dbReference type="GO" id="GO:0004337">
    <property type="term" value="F:(2E,6E)-farnesyl diphosphate synthase activity"/>
    <property type="evidence" value="ECO:0007669"/>
    <property type="project" value="TreeGrafter"/>
</dbReference>
<keyword evidence="6 10" id="KW-0808">Transferase</keyword>
<comment type="pathway">
    <text evidence="2">Isoprenoid biosynthesis; geranyl diphosphate biosynthesis; geranyl diphosphate from dimethylallyl diphosphate and isopentenyl diphosphate: step 1/1.</text>
</comment>
<evidence type="ECO:0000256" key="4">
    <source>
        <dbReference type="ARBA" id="ARBA00006706"/>
    </source>
</evidence>
<dbReference type="EC" id="2.5.1.1" evidence="11"/>
<dbReference type="Proteomes" id="UP001150538">
    <property type="component" value="Unassembled WGS sequence"/>
</dbReference>
<dbReference type="FunFam" id="1.10.600.10:FF:000006">
    <property type="entry name" value="Farnesyl pyrophosphate synthase"/>
    <property type="match status" value="1"/>
</dbReference>
<dbReference type="EMBL" id="JANBPU010000183">
    <property type="protein sequence ID" value="KAJ1914725.1"/>
    <property type="molecule type" value="Genomic_DNA"/>
</dbReference>
<evidence type="ECO:0000256" key="3">
    <source>
        <dbReference type="ARBA" id="ARBA00005035"/>
    </source>
</evidence>
<dbReference type="CDD" id="cd00685">
    <property type="entry name" value="Trans_IPPS_HT"/>
    <property type="match status" value="1"/>
</dbReference>
<keyword evidence="7" id="KW-0479">Metal-binding</keyword>
<evidence type="ECO:0000256" key="1">
    <source>
        <dbReference type="ARBA" id="ARBA00001946"/>
    </source>
</evidence>
<evidence type="ECO:0000256" key="6">
    <source>
        <dbReference type="ARBA" id="ARBA00022679"/>
    </source>
</evidence>
<evidence type="ECO:0000313" key="11">
    <source>
        <dbReference type="EMBL" id="KAJ1914725.1"/>
    </source>
</evidence>
<dbReference type="OrthoDB" id="10257492at2759"/>
<keyword evidence="9" id="KW-0443">Lipid metabolism</keyword>
<dbReference type="GO" id="GO:0004161">
    <property type="term" value="F:dimethylallyltranstransferase activity"/>
    <property type="evidence" value="ECO:0007669"/>
    <property type="project" value="UniProtKB-EC"/>
</dbReference>
<dbReference type="PANTHER" id="PTHR11525:SF0">
    <property type="entry name" value="FARNESYL PYROPHOSPHATE SYNTHASE"/>
    <property type="match status" value="1"/>
</dbReference>
<dbReference type="AlphaFoldDB" id="A0A9W7ZXJ1"/>
<reference evidence="11" key="1">
    <citation type="submission" date="2022-07" db="EMBL/GenBank/DDBJ databases">
        <title>Phylogenomic reconstructions and comparative analyses of Kickxellomycotina fungi.</title>
        <authorList>
            <person name="Reynolds N.K."/>
            <person name="Stajich J.E."/>
            <person name="Barry K."/>
            <person name="Grigoriev I.V."/>
            <person name="Crous P."/>
            <person name="Smith M.E."/>
        </authorList>
    </citation>
    <scope>NUCLEOTIDE SEQUENCE</scope>
    <source>
        <strain evidence="11">NBRC 100468</strain>
    </source>
</reference>
<accession>A0A9W7ZXJ1</accession>
<dbReference type="SFLD" id="SFLDS00005">
    <property type="entry name" value="Isoprenoid_Synthase_Type_I"/>
    <property type="match status" value="1"/>
</dbReference>
<evidence type="ECO:0000256" key="5">
    <source>
        <dbReference type="ARBA" id="ARBA00022516"/>
    </source>
</evidence>
<dbReference type="SUPFAM" id="SSF48576">
    <property type="entry name" value="Terpenoid synthases"/>
    <property type="match status" value="1"/>
</dbReference>
<comment type="caution">
    <text evidence="11">The sequence shown here is derived from an EMBL/GenBank/DDBJ whole genome shotgun (WGS) entry which is preliminary data.</text>
</comment>
<dbReference type="Pfam" id="PF00348">
    <property type="entry name" value="polyprenyl_synt"/>
    <property type="match status" value="1"/>
</dbReference>
<dbReference type="InterPro" id="IPR033749">
    <property type="entry name" value="Polyprenyl_synt_CS"/>
</dbReference>
<proteinExistence type="inferred from homology"/>